<evidence type="ECO:0000313" key="1">
    <source>
        <dbReference type="EMBL" id="ORY17715.1"/>
    </source>
</evidence>
<name>A0A1Y2A6M3_9FUNG</name>
<protein>
    <recommendedName>
        <fullName evidence="3">Ankyrin</fullName>
    </recommendedName>
</protein>
<accession>A0A1Y2A6M3</accession>
<evidence type="ECO:0008006" key="3">
    <source>
        <dbReference type="Google" id="ProtNLM"/>
    </source>
</evidence>
<dbReference type="InterPro" id="IPR036770">
    <property type="entry name" value="Ankyrin_rpt-contain_sf"/>
</dbReference>
<comment type="caution">
    <text evidence="1">The sequence shown here is derived from an EMBL/GenBank/DDBJ whole genome shotgun (WGS) entry which is preliminary data.</text>
</comment>
<proteinExistence type="predicted"/>
<dbReference type="Gene3D" id="1.25.40.20">
    <property type="entry name" value="Ankyrin repeat-containing domain"/>
    <property type="match status" value="1"/>
</dbReference>
<organism evidence="1 2">
    <name type="scientific">Neocallimastix californiae</name>
    <dbReference type="NCBI Taxonomy" id="1754190"/>
    <lineage>
        <taxon>Eukaryota</taxon>
        <taxon>Fungi</taxon>
        <taxon>Fungi incertae sedis</taxon>
        <taxon>Chytridiomycota</taxon>
        <taxon>Chytridiomycota incertae sedis</taxon>
        <taxon>Neocallimastigomycetes</taxon>
        <taxon>Neocallimastigales</taxon>
        <taxon>Neocallimastigaceae</taxon>
        <taxon>Neocallimastix</taxon>
    </lineage>
</organism>
<keyword evidence="2" id="KW-1185">Reference proteome</keyword>
<evidence type="ECO:0000313" key="2">
    <source>
        <dbReference type="Proteomes" id="UP000193920"/>
    </source>
</evidence>
<reference evidence="1 2" key="1">
    <citation type="submission" date="2016-08" db="EMBL/GenBank/DDBJ databases">
        <title>A Parts List for Fungal Cellulosomes Revealed by Comparative Genomics.</title>
        <authorList>
            <consortium name="DOE Joint Genome Institute"/>
            <person name="Haitjema C.H."/>
            <person name="Gilmore S.P."/>
            <person name="Henske J.K."/>
            <person name="Solomon K.V."/>
            <person name="De Groot R."/>
            <person name="Kuo A."/>
            <person name="Mondo S.J."/>
            <person name="Salamov A.A."/>
            <person name="Labutti K."/>
            <person name="Zhao Z."/>
            <person name="Chiniquy J."/>
            <person name="Barry K."/>
            <person name="Brewer H.M."/>
            <person name="Purvine S.O."/>
            <person name="Wright A.T."/>
            <person name="Boxma B."/>
            <person name="Van Alen T."/>
            <person name="Hackstein J.H."/>
            <person name="Baker S.E."/>
            <person name="Grigoriev I.V."/>
            <person name="O'Malley M.A."/>
        </authorList>
    </citation>
    <scope>NUCLEOTIDE SEQUENCE [LARGE SCALE GENOMIC DNA]</scope>
    <source>
        <strain evidence="1 2">G1</strain>
    </source>
</reference>
<gene>
    <name evidence="1" type="ORF">LY90DRAFT_517575</name>
</gene>
<sequence length="202" mass="24133">MTENISGLFKKLLLEKKEKDDLNYIKNFLETNEKIFNINDVNKDDFDLLIYLIHIKSSIEIIQFIINKCEKYSFNLNYETKKGEIPLFLTFINAIQNNSKINDSLFFNEYYMKLFDLLERNGASINYCNEKGESLLIHLYNKELLNMDIFRILYYKKINISYFLEKLYIAYSDHDHDDNNDGEDNIIFGRIEIPIKMILKTI</sequence>
<dbReference type="AlphaFoldDB" id="A0A1Y2A6M3"/>
<dbReference type="SUPFAM" id="SSF48403">
    <property type="entry name" value="Ankyrin repeat"/>
    <property type="match status" value="1"/>
</dbReference>
<dbReference type="Proteomes" id="UP000193920">
    <property type="component" value="Unassembled WGS sequence"/>
</dbReference>
<dbReference type="EMBL" id="MCOG01000325">
    <property type="protein sequence ID" value="ORY17715.1"/>
    <property type="molecule type" value="Genomic_DNA"/>
</dbReference>